<evidence type="ECO:0000256" key="1">
    <source>
        <dbReference type="SAM" id="Phobius"/>
    </source>
</evidence>
<feature type="transmembrane region" description="Helical" evidence="1">
    <location>
        <begin position="104"/>
        <end position="123"/>
    </location>
</feature>
<reference evidence="3" key="1">
    <citation type="journal article" date="2019" name="Int. J. Syst. Evol. Microbiol.">
        <title>The Global Catalogue of Microorganisms (GCM) 10K type strain sequencing project: providing services to taxonomists for standard genome sequencing and annotation.</title>
        <authorList>
            <consortium name="The Broad Institute Genomics Platform"/>
            <consortium name="The Broad Institute Genome Sequencing Center for Infectious Disease"/>
            <person name="Wu L."/>
            <person name="Ma J."/>
        </authorList>
    </citation>
    <scope>NUCLEOTIDE SEQUENCE [LARGE SCALE GENOMIC DNA]</scope>
    <source>
        <strain evidence="3">CECT 8010</strain>
    </source>
</reference>
<dbReference type="Proteomes" id="UP001595906">
    <property type="component" value="Unassembled WGS sequence"/>
</dbReference>
<organism evidence="2 3">
    <name type="scientific">Parasediminibacterium paludis</name>
    <dbReference type="NCBI Taxonomy" id="908966"/>
    <lineage>
        <taxon>Bacteria</taxon>
        <taxon>Pseudomonadati</taxon>
        <taxon>Bacteroidota</taxon>
        <taxon>Chitinophagia</taxon>
        <taxon>Chitinophagales</taxon>
        <taxon>Chitinophagaceae</taxon>
        <taxon>Parasediminibacterium</taxon>
    </lineage>
</organism>
<dbReference type="EMBL" id="JBHSDC010000018">
    <property type="protein sequence ID" value="MFC4232130.1"/>
    <property type="molecule type" value="Genomic_DNA"/>
</dbReference>
<keyword evidence="1" id="KW-1133">Transmembrane helix</keyword>
<keyword evidence="1" id="KW-0472">Membrane</keyword>
<protein>
    <submittedName>
        <fullName evidence="2">Uncharacterized protein</fullName>
    </submittedName>
</protein>
<keyword evidence="1" id="KW-0812">Transmembrane</keyword>
<evidence type="ECO:0000313" key="2">
    <source>
        <dbReference type="EMBL" id="MFC4232130.1"/>
    </source>
</evidence>
<sequence length="127" mass="13489">MDGLDKEFVQPVSGYWGIQLVPETTVFEPISKTLDTPQMYPSIPQVTDQVSSNSKTNDIVTAIGTVANAVIQATKSNQQVTANTSSLATNTPSPTADNGKKTATILWIVGGVVVVATLLFFALKPHN</sequence>
<evidence type="ECO:0000313" key="3">
    <source>
        <dbReference type="Proteomes" id="UP001595906"/>
    </source>
</evidence>
<dbReference type="RefSeq" id="WP_379013865.1">
    <property type="nucleotide sequence ID" value="NZ_JBHSDC010000018.1"/>
</dbReference>
<keyword evidence="3" id="KW-1185">Reference proteome</keyword>
<comment type="caution">
    <text evidence="2">The sequence shown here is derived from an EMBL/GenBank/DDBJ whole genome shotgun (WGS) entry which is preliminary data.</text>
</comment>
<proteinExistence type="predicted"/>
<gene>
    <name evidence="2" type="ORF">ACFOW1_09525</name>
</gene>
<name>A0ABV8PY22_9BACT</name>
<accession>A0ABV8PY22</accession>